<dbReference type="Gene3D" id="3.40.50.880">
    <property type="match status" value="1"/>
</dbReference>
<keyword evidence="2" id="KW-0812">Transmembrane</keyword>
<keyword evidence="2" id="KW-1133">Transmembrane helix</keyword>
<dbReference type="CDD" id="cd03145">
    <property type="entry name" value="GAT1_cyanophycinase"/>
    <property type="match status" value="1"/>
</dbReference>
<keyword evidence="2" id="KW-0472">Membrane</keyword>
<evidence type="ECO:0000256" key="2">
    <source>
        <dbReference type="SAM" id="Phobius"/>
    </source>
</evidence>
<organism evidence="4 5">
    <name type="scientific">Leucobacter massiliensis</name>
    <dbReference type="NCBI Taxonomy" id="1686285"/>
    <lineage>
        <taxon>Bacteria</taxon>
        <taxon>Bacillati</taxon>
        <taxon>Actinomycetota</taxon>
        <taxon>Actinomycetes</taxon>
        <taxon>Micrococcales</taxon>
        <taxon>Microbacteriaceae</taxon>
        <taxon>Leucobacter</taxon>
    </lineage>
</organism>
<dbReference type="PANTHER" id="PTHR36175">
    <property type="entry name" value="CYANOPHYCINASE"/>
    <property type="match status" value="1"/>
</dbReference>
<comment type="caution">
    <text evidence="4">The sequence shown here is derived from an EMBL/GenBank/DDBJ whole genome shotgun (WGS) entry which is preliminary data.</text>
</comment>
<dbReference type="RefSeq" id="WP_105804174.1">
    <property type="nucleotide sequence ID" value="NZ_MWZD01000012.1"/>
</dbReference>
<name>A0A2S9QSA7_9MICO</name>
<feature type="signal peptide" evidence="3">
    <location>
        <begin position="1"/>
        <end position="34"/>
    </location>
</feature>
<protein>
    <recommendedName>
        <fullName evidence="6">Cyanophycinase</fullName>
    </recommendedName>
</protein>
<dbReference type="Proteomes" id="UP000238650">
    <property type="component" value="Unassembled WGS sequence"/>
</dbReference>
<dbReference type="EMBL" id="MWZD01000012">
    <property type="protein sequence ID" value="PRI12471.1"/>
    <property type="molecule type" value="Genomic_DNA"/>
</dbReference>
<feature type="chain" id="PRO_5015777138" description="Cyanophycinase" evidence="3">
    <location>
        <begin position="35"/>
        <end position="623"/>
    </location>
</feature>
<proteinExistence type="predicted"/>
<dbReference type="AlphaFoldDB" id="A0A2S9QSA7"/>
<evidence type="ECO:0000256" key="3">
    <source>
        <dbReference type="SAM" id="SignalP"/>
    </source>
</evidence>
<reference evidence="4 5" key="1">
    <citation type="journal article" date="2017" name="New Microbes New Infect">
        <title>Genome sequence of 'Leucobacter massiliensis' sp. nov. isolated from human pharynx after travel to the 2014 Hajj.</title>
        <authorList>
            <person name="Leangapichart T."/>
            <person name="Gautret P."/>
            <person name="Nguyen T.T."/>
            <person name="Armstrong N."/>
            <person name="Rolain J.M."/>
        </authorList>
    </citation>
    <scope>NUCLEOTIDE SEQUENCE [LARGE SCALE GENOMIC DNA]</scope>
    <source>
        <strain evidence="4 5">122RC15</strain>
    </source>
</reference>
<keyword evidence="3" id="KW-0732">Signal</keyword>
<keyword evidence="5" id="KW-1185">Reference proteome</keyword>
<dbReference type="SUPFAM" id="SSF52317">
    <property type="entry name" value="Class I glutamine amidotransferase-like"/>
    <property type="match status" value="1"/>
</dbReference>
<evidence type="ECO:0008006" key="6">
    <source>
        <dbReference type="Google" id="ProtNLM"/>
    </source>
</evidence>
<dbReference type="PANTHER" id="PTHR36175:SF1">
    <property type="entry name" value="CYANOPHYCINASE"/>
    <property type="match status" value="1"/>
</dbReference>
<dbReference type="OrthoDB" id="9799980at2"/>
<evidence type="ECO:0000313" key="4">
    <source>
        <dbReference type="EMBL" id="PRI12471.1"/>
    </source>
</evidence>
<feature type="region of interest" description="Disordered" evidence="1">
    <location>
        <begin position="552"/>
        <end position="595"/>
    </location>
</feature>
<accession>A0A2S9QSA7</accession>
<sequence>MTASAPRARRIGIGLLTASLAAGLAGTTATPALAEPAGGYVVAIGGAVSPGDPASDAIMQRIVDLAQQHAGPGATPRIAVLTTASQVATDAEVAADWQNEDNATANGLYYADWLERFGVEVYPVPIDVNPGEDYPGDPYSADNADDPEVAAQIAASDAVYFGGGDQVNYVRALMDCTGADAATEAVYAYTACTDTPAMAAIRSVVDSGGVSAGTSAGLTIQQGAEMISGGNSHESWRDGATAGWYEDGRLAYIPSGGFGFFSEGMLDSHFARRDRQPRIVRLAIQLQRPLAFGVEEKTALVVDRAARTGEVIGELGTSVLDVSGATSDGTNADGVRYSYLSPGSTIDFASGTMTLAGEVRTEPGTAPAPTRPTDIWGSSECDYGIFGTLDLAQKLVASGERTASGDSCDTPAEAPSFRTTFTRSERTAWNAEGGFTDLEMAITGIPALSASARVLGAGPDGALPAGSEAEIEVTVTNTGGTPLAAPSLADADGTRAAAEADPLQPGASTTLRAVTPVAEGAQTFSAEVRAEPLNADGVRLRIAPAAGGVPARIVGAGETAPPAEEPEGPEPPRGGDAPAPQPAPQERLARTGGAGTAWQIGAAGAALVAAGLALSGARRLRRR</sequence>
<gene>
    <name evidence="4" type="ORF">B4915_02065</name>
</gene>
<evidence type="ECO:0000313" key="5">
    <source>
        <dbReference type="Proteomes" id="UP000238650"/>
    </source>
</evidence>
<dbReference type="InterPro" id="IPR029062">
    <property type="entry name" value="Class_I_gatase-like"/>
</dbReference>
<evidence type="ECO:0000256" key="1">
    <source>
        <dbReference type="SAM" id="MobiDB-lite"/>
    </source>
</evidence>
<feature type="transmembrane region" description="Helical" evidence="2">
    <location>
        <begin position="597"/>
        <end position="617"/>
    </location>
</feature>